<dbReference type="CDD" id="cd07251">
    <property type="entry name" value="VOC_like"/>
    <property type="match status" value="1"/>
</dbReference>
<protein>
    <recommendedName>
        <fullName evidence="1">VOC domain-containing protein</fullName>
    </recommendedName>
</protein>
<name>A0A2U1FCH0_9PORP</name>
<accession>A0A2U1FCH0</accession>
<dbReference type="PROSITE" id="PS51819">
    <property type="entry name" value="VOC"/>
    <property type="match status" value="1"/>
</dbReference>
<dbReference type="AlphaFoldDB" id="A0A2U1FCH0"/>
<dbReference type="PANTHER" id="PTHR36503">
    <property type="entry name" value="BLR2520 PROTEIN"/>
    <property type="match status" value="1"/>
</dbReference>
<dbReference type="Proteomes" id="UP000245462">
    <property type="component" value="Unassembled WGS sequence"/>
</dbReference>
<gene>
    <name evidence="2" type="ORF">C7382_10817</name>
</gene>
<dbReference type="SUPFAM" id="SSF54593">
    <property type="entry name" value="Glyoxalase/Bleomycin resistance protein/Dihydroxybiphenyl dioxygenase"/>
    <property type="match status" value="1"/>
</dbReference>
<dbReference type="PANTHER" id="PTHR36503:SF1">
    <property type="entry name" value="BLR2520 PROTEIN"/>
    <property type="match status" value="1"/>
</dbReference>
<organism evidence="2 3">
    <name type="scientific">Porphyromonas loveana</name>
    <dbReference type="NCBI Taxonomy" id="1884669"/>
    <lineage>
        <taxon>Bacteria</taxon>
        <taxon>Pseudomonadati</taxon>
        <taxon>Bacteroidota</taxon>
        <taxon>Bacteroidia</taxon>
        <taxon>Bacteroidales</taxon>
        <taxon>Porphyromonadaceae</taxon>
        <taxon>Porphyromonas</taxon>
    </lineage>
</organism>
<reference evidence="2 3" key="1">
    <citation type="submission" date="2018-04" db="EMBL/GenBank/DDBJ databases">
        <title>Genomic Encyclopedia of Type Strains, Phase IV (KMG-IV): sequencing the most valuable type-strain genomes for metagenomic binning, comparative biology and taxonomic classification.</title>
        <authorList>
            <person name="Goeker M."/>
        </authorList>
    </citation>
    <scope>NUCLEOTIDE SEQUENCE [LARGE SCALE GENOMIC DNA]</scope>
    <source>
        <strain evidence="2 3">DSM 28520</strain>
    </source>
</reference>
<dbReference type="EMBL" id="QEKY01000008">
    <property type="protein sequence ID" value="PVZ09829.1"/>
    <property type="molecule type" value="Genomic_DNA"/>
</dbReference>
<dbReference type="InterPro" id="IPR029068">
    <property type="entry name" value="Glyas_Bleomycin-R_OHBP_Dase"/>
</dbReference>
<dbReference type="InterPro" id="IPR004360">
    <property type="entry name" value="Glyas_Fos-R_dOase_dom"/>
</dbReference>
<dbReference type="Pfam" id="PF00903">
    <property type="entry name" value="Glyoxalase"/>
    <property type="match status" value="1"/>
</dbReference>
<dbReference type="Gene3D" id="3.10.180.10">
    <property type="entry name" value="2,3-Dihydroxybiphenyl 1,2-Dioxygenase, domain 1"/>
    <property type="match status" value="1"/>
</dbReference>
<dbReference type="InterPro" id="IPR037523">
    <property type="entry name" value="VOC_core"/>
</dbReference>
<proteinExistence type="predicted"/>
<sequence>MKEMNKITCICLGVRNMRLALKFYRDELGFKTNETGDEPNVVFFNTPGTKFELYPLDLLPQDISETNPPKVAEGFAGITLAYNVERREEVNEVIEKIRKAGGRIVKEPVETFWGGYHAYFSDLDGYYWEVAWGPMFEYDENGLLKDL</sequence>
<comment type="caution">
    <text evidence="2">The sequence shown here is derived from an EMBL/GenBank/DDBJ whole genome shotgun (WGS) entry which is preliminary data.</text>
</comment>
<feature type="domain" description="VOC" evidence="1">
    <location>
        <begin position="6"/>
        <end position="133"/>
    </location>
</feature>
<keyword evidence="3" id="KW-1185">Reference proteome</keyword>
<evidence type="ECO:0000313" key="3">
    <source>
        <dbReference type="Proteomes" id="UP000245462"/>
    </source>
</evidence>
<evidence type="ECO:0000259" key="1">
    <source>
        <dbReference type="PROSITE" id="PS51819"/>
    </source>
</evidence>
<evidence type="ECO:0000313" key="2">
    <source>
        <dbReference type="EMBL" id="PVZ09829.1"/>
    </source>
</evidence>